<evidence type="ECO:0000313" key="1">
    <source>
        <dbReference type="EMBL" id="MCM3736479.1"/>
    </source>
</evidence>
<keyword evidence="2" id="KW-1185">Reference proteome</keyword>
<protein>
    <submittedName>
        <fullName evidence="1">InlB B-repeat-containing protein</fullName>
    </submittedName>
</protein>
<gene>
    <name evidence="1" type="ORF">M3215_11750</name>
</gene>
<name>A0ACC6A8A5_9BACI</name>
<proteinExistence type="predicted"/>
<sequence length="538" mass="60973">MHMWEKSKRVLVSGVLSLSLIGSTTVLAAVNDPTHTQINENTARNYLKVSYEGEILFHEQVPTKTMIQVLNGNNDVIESNVLTSDKEMNLGEPKVNDGKMLSYWSIEMANEKLLIKPILTNKEEYAVKFYVKDSGGNLLENHEQIKEIVKSATRNTKLKDVLPNVNPNPNYKFSGWFETVNNKEEKLQGIDDRKITNSKGEYYAKFYSDFNDNNIDDKTEEITVNFETNIEGKIDPIKLNVGQKVKAPKLSSKDKIFIGWYTNKELTNKFANDNLKGSITLYAKWENAEKVINESEKKPITDKDVSDQVEKLLNDLKNKQTLNEKPDTNNTKDNTKANNSNVTPSTSNPAGTVGSWTQNNSGIKDNAALNANKVNVYNGTKYVIKNKNVGEIYMVKFYDENGAFVSSLALPYGRTIKLLDEKENLHEEYAVRQDTSINLNKADYVVNKDSTFLGLETRTVDVNASEITEIYPKIAKRNNASSFLYKNGEKDNQKKNSEIQIWIITLSVIAVFCIILATLLFLKKRKKKEQDQGQNINI</sequence>
<reference evidence="1" key="1">
    <citation type="submission" date="2022-05" db="EMBL/GenBank/DDBJ databases">
        <title>Comparative Genomics of Spacecraft Associated Microbes.</title>
        <authorList>
            <person name="Tran M.T."/>
            <person name="Wright A."/>
            <person name="Seuylemezian A."/>
            <person name="Eisen J."/>
            <person name="Coil D."/>
        </authorList>
    </citation>
    <scope>NUCLEOTIDE SEQUENCE</scope>
    <source>
        <strain evidence="1">FAIRING 10M-2.2</strain>
    </source>
</reference>
<accession>A0ACC6A8A5</accession>
<organism evidence="1 2">
    <name type="scientific">Bacillus cytotoxicus</name>
    <dbReference type="NCBI Taxonomy" id="580165"/>
    <lineage>
        <taxon>Bacteria</taxon>
        <taxon>Bacillati</taxon>
        <taxon>Bacillota</taxon>
        <taxon>Bacilli</taxon>
        <taxon>Bacillales</taxon>
        <taxon>Bacillaceae</taxon>
        <taxon>Bacillus</taxon>
        <taxon>Bacillus cereus group</taxon>
    </lineage>
</organism>
<dbReference type="EMBL" id="JAMBOP010000012">
    <property type="protein sequence ID" value="MCM3736479.1"/>
    <property type="molecule type" value="Genomic_DNA"/>
</dbReference>
<evidence type="ECO:0000313" key="2">
    <source>
        <dbReference type="Proteomes" id="UP001202289"/>
    </source>
</evidence>
<dbReference type="Proteomes" id="UP001202289">
    <property type="component" value="Unassembled WGS sequence"/>
</dbReference>
<comment type="caution">
    <text evidence="1">The sequence shown here is derived from an EMBL/GenBank/DDBJ whole genome shotgun (WGS) entry which is preliminary data.</text>
</comment>